<dbReference type="PANTHER" id="PTHR35004">
    <property type="entry name" value="TRANSPOSASE RV3428C-RELATED"/>
    <property type="match status" value="1"/>
</dbReference>
<protein>
    <submittedName>
        <fullName evidence="2">Integrase core domain protein</fullName>
    </submittedName>
</protein>
<dbReference type="HOGENOM" id="CLU_041517_0_1_9"/>
<dbReference type="InterPro" id="IPR001584">
    <property type="entry name" value="Integrase_cat-core"/>
</dbReference>
<organism evidence="2 3">
    <name type="scientific">Hungatella hathewayi DSM 13479</name>
    <dbReference type="NCBI Taxonomy" id="566550"/>
    <lineage>
        <taxon>Bacteria</taxon>
        <taxon>Bacillati</taxon>
        <taxon>Bacillota</taxon>
        <taxon>Clostridia</taxon>
        <taxon>Lachnospirales</taxon>
        <taxon>Lachnospiraceae</taxon>
        <taxon>Hungatella</taxon>
    </lineage>
</organism>
<feature type="domain" description="Integrase catalytic" evidence="1">
    <location>
        <begin position="157"/>
        <end position="342"/>
    </location>
</feature>
<dbReference type="SUPFAM" id="SSF53098">
    <property type="entry name" value="Ribonuclease H-like"/>
    <property type="match status" value="1"/>
</dbReference>
<dbReference type="PROSITE" id="PS50994">
    <property type="entry name" value="INTEGRASE"/>
    <property type="match status" value="1"/>
</dbReference>
<sequence>MDEQKKYEVIKGLSDHPGSSKERAALTLGYSVRHINRMLAGYQKSGKEYFSHGNKGRKPANTIKDETRSVIVDLYRSKYYDANFTHYTELLEKHECISVSPSSVSKILEEEYILSPKVTRAKQKRIKKHLKDLKKAARPQKEADTIQTNLVAVEDAHSRRPRAAYFGELIQMDATPYAWIPGVIWHLHVAIDDATGRIVAAWFDTQETLNAYYHIFHQILTTYGIPYKFFTDRRTVFTYKKKNSPSLDEDTYTQFAYACNQLGVELESSSIPQAKGRVERLNQTLQSRLPIEMRLAGITTIEAANEFLNLQVKEFNEKFSLPLNTIKSVFEVQPSDEKINLILAILSERTVDTGHCLRHNNHYYRMLDKNGVQVHYRKGTKTMFIQAFDGNQYCCVNDTTIHALDCIPEHEAKSKDLDLDYKEPKPKKQYIPPMNHPWRKSVFGKFVRKQEHHWNDDEKVYAS</sequence>
<evidence type="ECO:0000313" key="2">
    <source>
        <dbReference type="EMBL" id="EFC98797.1"/>
    </source>
</evidence>
<proteinExistence type="predicted"/>
<dbReference type="Gene3D" id="3.30.420.10">
    <property type="entry name" value="Ribonuclease H-like superfamily/Ribonuclease H"/>
    <property type="match status" value="1"/>
</dbReference>
<dbReference type="GO" id="GO:0015074">
    <property type="term" value="P:DNA integration"/>
    <property type="evidence" value="ECO:0007669"/>
    <property type="project" value="InterPro"/>
</dbReference>
<dbReference type="AlphaFoldDB" id="D3AHA4"/>
<reference evidence="2 3" key="1">
    <citation type="submission" date="2010-01" db="EMBL/GenBank/DDBJ databases">
        <authorList>
            <person name="Weinstock G."/>
            <person name="Sodergren E."/>
            <person name="Clifton S."/>
            <person name="Fulton L."/>
            <person name="Fulton B."/>
            <person name="Courtney L."/>
            <person name="Fronick C."/>
            <person name="Harrison M."/>
            <person name="Strong C."/>
            <person name="Farmer C."/>
            <person name="Delahaunty K."/>
            <person name="Markovic C."/>
            <person name="Hall O."/>
            <person name="Minx P."/>
            <person name="Tomlinson C."/>
            <person name="Mitreva M."/>
            <person name="Nelson J."/>
            <person name="Hou S."/>
            <person name="Wollam A."/>
            <person name="Pepin K.H."/>
            <person name="Johnson M."/>
            <person name="Bhonagiri V."/>
            <person name="Nash W.E."/>
            <person name="Warren W."/>
            <person name="Chinwalla A."/>
            <person name="Mardis E.R."/>
            <person name="Wilson R.K."/>
        </authorList>
    </citation>
    <scope>NUCLEOTIDE SEQUENCE [LARGE SCALE GENOMIC DNA]</scope>
    <source>
        <strain evidence="2 3">DSM 13479</strain>
    </source>
</reference>
<dbReference type="EMBL" id="ACIO01000237">
    <property type="protein sequence ID" value="EFC98797.1"/>
    <property type="molecule type" value="Genomic_DNA"/>
</dbReference>
<dbReference type="Proteomes" id="UP000004968">
    <property type="component" value="Unassembled WGS sequence"/>
</dbReference>
<dbReference type="GO" id="GO:0003676">
    <property type="term" value="F:nucleic acid binding"/>
    <property type="evidence" value="ECO:0007669"/>
    <property type="project" value="InterPro"/>
</dbReference>
<dbReference type="SUPFAM" id="SSF46689">
    <property type="entry name" value="Homeodomain-like"/>
    <property type="match status" value="1"/>
</dbReference>
<dbReference type="InterPro" id="IPR009057">
    <property type="entry name" value="Homeodomain-like_sf"/>
</dbReference>
<dbReference type="InterPro" id="IPR047797">
    <property type="entry name" value="ISNCY_transpos"/>
</dbReference>
<accession>D3AHA4</accession>
<evidence type="ECO:0000313" key="3">
    <source>
        <dbReference type="Proteomes" id="UP000004968"/>
    </source>
</evidence>
<dbReference type="RefSeq" id="WP_006773471.1">
    <property type="nucleotide sequence ID" value="NZ_GG667654.1"/>
</dbReference>
<dbReference type="InterPro" id="IPR012337">
    <property type="entry name" value="RNaseH-like_sf"/>
</dbReference>
<dbReference type="InterPro" id="IPR036397">
    <property type="entry name" value="RNaseH_sf"/>
</dbReference>
<gene>
    <name evidence="2" type="ORF">CLOSTHATH_02992</name>
</gene>
<dbReference type="PANTHER" id="PTHR35004:SF7">
    <property type="entry name" value="INTEGRASE PROTEIN"/>
    <property type="match status" value="1"/>
</dbReference>
<name>D3AHA4_9FIRM</name>
<comment type="caution">
    <text evidence="2">The sequence shown here is derived from an EMBL/GenBank/DDBJ whole genome shotgun (WGS) entry which is preliminary data.</text>
</comment>
<evidence type="ECO:0000259" key="1">
    <source>
        <dbReference type="PROSITE" id="PS50994"/>
    </source>
</evidence>
<dbReference type="NCBIfam" id="NF033594">
    <property type="entry name" value="transpos_ISNCY_2"/>
    <property type="match status" value="1"/>
</dbReference>